<feature type="signal peptide" evidence="1">
    <location>
        <begin position="1"/>
        <end position="24"/>
    </location>
</feature>
<feature type="chain" id="PRO_5025067640" description="Dockerin domain-containing protein" evidence="1">
    <location>
        <begin position="25"/>
        <end position="1051"/>
    </location>
</feature>
<evidence type="ECO:0000313" key="2">
    <source>
        <dbReference type="EMBL" id="BBO35646.1"/>
    </source>
</evidence>
<name>A0A5K7XLT2_9BACT</name>
<dbReference type="KEGG" id="lpav:PLANPX_5258"/>
<keyword evidence="3" id="KW-1185">Reference proteome</keyword>
<dbReference type="InterPro" id="IPR002105">
    <property type="entry name" value="Dockerin_1_rpt"/>
</dbReference>
<dbReference type="AlphaFoldDB" id="A0A5K7XLT2"/>
<accession>A0A5K7XLT2</accession>
<dbReference type="SUPFAM" id="SSF63446">
    <property type="entry name" value="Type I dockerin domain"/>
    <property type="match status" value="1"/>
</dbReference>
<keyword evidence="1" id="KW-0732">Signal</keyword>
<dbReference type="Proteomes" id="UP000326837">
    <property type="component" value="Chromosome"/>
</dbReference>
<sequence length="1051" mass="104401">MNYQRTKKAAALAAAWAIVGGSQAWGANIIWNKTTGNFQDANAWSYTSGSAEAQLTDPFAYPGEGGLPGANVLYIGNNGEATLNTTSTINGAGYENLVYGIQVGTNAGAANVAGPNDYRGAGTLRVTGNTPLLVRYATSATEPYGAFYIGGNAPTAGTVVWDSTGALTVEGAFRVGQAGTGTFTQNNGTVKAGTNTAAASVFFAVGNNSTGTYNLNNGVLNVGAALDTALGEEVRRNTRIGAGTGTAVFNLGDGTGAAASAKFVTWDDFTIGHSTASTGTFNIKSDGRLEINFAALHKANGGTGGPAPFVVNAGAFNQQGGSLDADGILQIGPSRAAAYNITGSTGTSNVRALDVGNFGTLNFTFDAGGATPIIVEGDTNTAGDTAKGLTLGATSVLSLNSFNAYNSNSTLTLVNSLDPTVLAVGTFGNYTQGQSVGTNALGTQFYLNYYGGVDNNDIVLQATTPGSLTSGLVWNTTAANFTAGFASGNGNYGVGTFPANPFSGGQELYLGNNGVAALSGATSESVALLHVGTDQASARIANRDGNGTVNATGSVSLKSSATGGVGDIIVGSGGQSGTINWGSTGTLEAEAKLWVGDGGTGVVTQTAGIVSGGTSTAGTFLAVGHGAGGNGTYNLNNGQFRPTGTLDNAQIRVTAIGDEGATGILNVGDGTGAAGSALLEANNDLWIGRNGGVATLNVKSDGQIRLDSVTGGVGGNAELNVGNGSTGTVVQTGGSVSTTDIVRIGVGVGGVGSYTISGGTFESATDGSGAFQLGRQGGTGTLRIEGTGKVTHGAEFFVGNETNTGGTGRLELIGSQAGLQIGKLENAPGGAAGVNEIIRWAADANGVTPMVVTGAGPTAASVQLQDPTEVTANTGAGATLSGDGIALELNLSAFTSSGILKLIDNQTAEAVTGFFENGTSLDLYEEGASILGTGYAGTVNISYIGGDGNDVVLNLVGSIVNNADFNSDGKVDGKDFLAWQRGFGVNSGATLAQGDANGDGAVNAADLTVWKGQFGVPAQIAAAAVPEPHSIALASAAFGLIAVARRRGARR</sequence>
<evidence type="ECO:0000256" key="1">
    <source>
        <dbReference type="SAM" id="SignalP"/>
    </source>
</evidence>
<proteinExistence type="predicted"/>
<dbReference type="InterPro" id="IPR036439">
    <property type="entry name" value="Dockerin_dom_sf"/>
</dbReference>
<dbReference type="EMBL" id="AP021861">
    <property type="protein sequence ID" value="BBO35646.1"/>
    <property type="molecule type" value="Genomic_DNA"/>
</dbReference>
<dbReference type="GO" id="GO:0000272">
    <property type="term" value="P:polysaccharide catabolic process"/>
    <property type="evidence" value="ECO:0007669"/>
    <property type="project" value="InterPro"/>
</dbReference>
<dbReference type="GO" id="GO:0004553">
    <property type="term" value="F:hydrolase activity, hydrolyzing O-glycosyl compounds"/>
    <property type="evidence" value="ECO:0007669"/>
    <property type="project" value="InterPro"/>
</dbReference>
<protein>
    <recommendedName>
        <fullName evidence="4">Dockerin domain-containing protein</fullName>
    </recommendedName>
</protein>
<dbReference type="Pfam" id="PF00404">
    <property type="entry name" value="Dockerin_1"/>
    <property type="match status" value="1"/>
</dbReference>
<dbReference type="InterPro" id="IPR018247">
    <property type="entry name" value="EF_Hand_1_Ca_BS"/>
</dbReference>
<gene>
    <name evidence="2" type="ORF">PLANPX_5258</name>
</gene>
<reference evidence="3" key="1">
    <citation type="submission" date="2019-10" db="EMBL/GenBank/DDBJ databases">
        <title>Lacipirellula parvula gen. nov., sp. nov., representing a lineage of planctomycetes widespread in freshwater anoxic habitats, and description of the family Lacipirellulaceae.</title>
        <authorList>
            <person name="Dedysh S.N."/>
            <person name="Kulichevskaya I.S."/>
            <person name="Beletsky A.V."/>
            <person name="Rakitin A.L."/>
            <person name="Mardanov A.V."/>
            <person name="Ivanova A.A."/>
            <person name="Saltykova V.X."/>
            <person name="Rijpstra W.I.C."/>
            <person name="Sinninghe Damste J.S."/>
            <person name="Ravin N.V."/>
        </authorList>
    </citation>
    <scope>NUCLEOTIDE SEQUENCE [LARGE SCALE GENOMIC DNA]</scope>
    <source>
        <strain evidence="3">PX69</strain>
    </source>
</reference>
<organism evidence="2 3">
    <name type="scientific">Lacipirellula parvula</name>
    <dbReference type="NCBI Taxonomy" id="2650471"/>
    <lineage>
        <taxon>Bacteria</taxon>
        <taxon>Pseudomonadati</taxon>
        <taxon>Planctomycetota</taxon>
        <taxon>Planctomycetia</taxon>
        <taxon>Pirellulales</taxon>
        <taxon>Lacipirellulaceae</taxon>
        <taxon>Lacipirellula</taxon>
    </lineage>
</organism>
<evidence type="ECO:0000313" key="3">
    <source>
        <dbReference type="Proteomes" id="UP000326837"/>
    </source>
</evidence>
<evidence type="ECO:0008006" key="4">
    <source>
        <dbReference type="Google" id="ProtNLM"/>
    </source>
</evidence>
<dbReference type="PROSITE" id="PS00018">
    <property type="entry name" value="EF_HAND_1"/>
    <property type="match status" value="2"/>
</dbReference>
<dbReference type="Gene3D" id="1.10.1330.10">
    <property type="entry name" value="Dockerin domain"/>
    <property type="match status" value="1"/>
</dbReference>